<dbReference type="AlphaFoldDB" id="A0AA87ZNW8"/>
<accession>A0AA87ZNW8</accession>
<keyword evidence="3" id="KW-1185">Reference proteome</keyword>
<reference evidence="2" key="1">
    <citation type="submission" date="2023-07" db="EMBL/GenBank/DDBJ databases">
        <title>draft genome sequence of fig (Ficus carica).</title>
        <authorList>
            <person name="Takahashi T."/>
            <person name="Nishimura K."/>
        </authorList>
    </citation>
    <scope>NUCLEOTIDE SEQUENCE</scope>
</reference>
<evidence type="ECO:0000313" key="3">
    <source>
        <dbReference type="Proteomes" id="UP001187192"/>
    </source>
</evidence>
<sequence length="129" mass="13546">MREEAPVLIGDNGLPYVGGVTSGPGLGLLGERDEAAPPAGEVGEEDGGDEAEGEEGRGEGEEEEDLEEEVGFGGGRARRMAGRERVDAEGDRDGSGGGAIGGEEREFGSEWGGVEENWGMNLMEFFERK</sequence>
<gene>
    <name evidence="2" type="ORF">TIFTF001_008921</name>
</gene>
<evidence type="ECO:0000313" key="2">
    <source>
        <dbReference type="EMBL" id="GMN39678.1"/>
    </source>
</evidence>
<evidence type="ECO:0000256" key="1">
    <source>
        <dbReference type="SAM" id="MobiDB-lite"/>
    </source>
</evidence>
<comment type="caution">
    <text evidence="2">The sequence shown here is derived from an EMBL/GenBank/DDBJ whole genome shotgun (WGS) entry which is preliminary data.</text>
</comment>
<feature type="region of interest" description="Disordered" evidence="1">
    <location>
        <begin position="1"/>
        <end position="108"/>
    </location>
</feature>
<dbReference type="Proteomes" id="UP001187192">
    <property type="component" value="Unassembled WGS sequence"/>
</dbReference>
<dbReference type="EMBL" id="BTGU01000010">
    <property type="protein sequence ID" value="GMN39678.1"/>
    <property type="molecule type" value="Genomic_DNA"/>
</dbReference>
<proteinExistence type="predicted"/>
<feature type="compositionally biased region" description="Basic and acidic residues" evidence="1">
    <location>
        <begin position="81"/>
        <end position="94"/>
    </location>
</feature>
<feature type="compositionally biased region" description="Acidic residues" evidence="1">
    <location>
        <begin position="60"/>
        <end position="70"/>
    </location>
</feature>
<name>A0AA87ZNW8_FICCA</name>
<protein>
    <submittedName>
        <fullName evidence="2">Uncharacterized protein</fullName>
    </submittedName>
</protein>
<organism evidence="2 3">
    <name type="scientific">Ficus carica</name>
    <name type="common">Common fig</name>
    <dbReference type="NCBI Taxonomy" id="3494"/>
    <lineage>
        <taxon>Eukaryota</taxon>
        <taxon>Viridiplantae</taxon>
        <taxon>Streptophyta</taxon>
        <taxon>Embryophyta</taxon>
        <taxon>Tracheophyta</taxon>
        <taxon>Spermatophyta</taxon>
        <taxon>Magnoliopsida</taxon>
        <taxon>eudicotyledons</taxon>
        <taxon>Gunneridae</taxon>
        <taxon>Pentapetalae</taxon>
        <taxon>rosids</taxon>
        <taxon>fabids</taxon>
        <taxon>Rosales</taxon>
        <taxon>Moraceae</taxon>
        <taxon>Ficeae</taxon>
        <taxon>Ficus</taxon>
    </lineage>
</organism>
<feature type="compositionally biased region" description="Acidic residues" evidence="1">
    <location>
        <begin position="42"/>
        <end position="53"/>
    </location>
</feature>